<feature type="domain" description="ZAD" evidence="9">
    <location>
        <begin position="10"/>
        <end position="89"/>
    </location>
</feature>
<comment type="caution">
    <text evidence="10">The sequence shown here is derived from an EMBL/GenBank/DDBJ whole genome shotgun (WGS) entry which is preliminary data.</text>
</comment>
<feature type="binding site" evidence="6">
    <location>
        <position position="62"/>
    </location>
    <ligand>
        <name>Zn(2+)</name>
        <dbReference type="ChEBI" id="CHEBI:29105"/>
    </ligand>
</feature>
<dbReference type="Proteomes" id="UP001549920">
    <property type="component" value="Unassembled WGS sequence"/>
</dbReference>
<dbReference type="PROSITE" id="PS50157">
    <property type="entry name" value="ZINC_FINGER_C2H2_2"/>
    <property type="match status" value="7"/>
</dbReference>
<dbReference type="Pfam" id="PF07776">
    <property type="entry name" value="zf-AD"/>
    <property type="match status" value="1"/>
</dbReference>
<keyword evidence="2" id="KW-0677">Repeat</keyword>
<keyword evidence="11" id="KW-1185">Reference proteome</keyword>
<evidence type="ECO:0000313" key="10">
    <source>
        <dbReference type="EMBL" id="KAL0860326.1"/>
    </source>
</evidence>
<evidence type="ECO:0000259" key="8">
    <source>
        <dbReference type="PROSITE" id="PS50157"/>
    </source>
</evidence>
<dbReference type="InterPro" id="IPR012934">
    <property type="entry name" value="Znf_AD"/>
</dbReference>
<dbReference type="InterPro" id="IPR013087">
    <property type="entry name" value="Znf_C2H2_type"/>
</dbReference>
<accession>A0ABR3H6K0</accession>
<keyword evidence="1 6" id="KW-0479">Metal-binding</keyword>
<evidence type="ECO:0000313" key="11">
    <source>
        <dbReference type="Proteomes" id="UP001549920"/>
    </source>
</evidence>
<dbReference type="PROSITE" id="PS51915">
    <property type="entry name" value="ZAD"/>
    <property type="match status" value="1"/>
</dbReference>
<dbReference type="PROSITE" id="PS00028">
    <property type="entry name" value="ZINC_FINGER_C2H2_1"/>
    <property type="match status" value="6"/>
</dbReference>
<feature type="domain" description="C2H2-type" evidence="8">
    <location>
        <begin position="393"/>
        <end position="416"/>
    </location>
</feature>
<feature type="binding site" evidence="6">
    <location>
        <position position="65"/>
    </location>
    <ligand>
        <name>Zn(2+)</name>
        <dbReference type="ChEBI" id="CHEBI:29105"/>
    </ligand>
</feature>
<name>A0ABR3H6K0_LOXSC</name>
<feature type="compositionally biased region" description="Basic residues" evidence="7">
    <location>
        <begin position="254"/>
        <end position="270"/>
    </location>
</feature>
<evidence type="ECO:0000256" key="5">
    <source>
        <dbReference type="PROSITE-ProRule" id="PRU00042"/>
    </source>
</evidence>
<feature type="binding site" evidence="6">
    <location>
        <position position="15"/>
    </location>
    <ligand>
        <name>Zn(2+)</name>
        <dbReference type="ChEBI" id="CHEBI:29105"/>
    </ligand>
</feature>
<evidence type="ECO:0000256" key="4">
    <source>
        <dbReference type="ARBA" id="ARBA00022833"/>
    </source>
</evidence>
<dbReference type="Gene3D" id="3.30.160.60">
    <property type="entry name" value="Classic Zinc Finger"/>
    <property type="match status" value="4"/>
</dbReference>
<reference evidence="10 11" key="1">
    <citation type="submission" date="2024-06" db="EMBL/GenBank/DDBJ databases">
        <title>A chromosome-level genome assembly of beet webworm, Loxostege sticticalis.</title>
        <authorList>
            <person name="Zhang Y."/>
        </authorList>
    </citation>
    <scope>NUCLEOTIDE SEQUENCE [LARGE SCALE GENOMIC DNA]</scope>
    <source>
        <strain evidence="10">AQ026</strain>
        <tissue evidence="10">Whole body</tissue>
    </source>
</reference>
<feature type="domain" description="C2H2-type" evidence="8">
    <location>
        <begin position="366"/>
        <end position="393"/>
    </location>
</feature>
<keyword evidence="4 6" id="KW-0862">Zinc</keyword>
<evidence type="ECO:0000256" key="6">
    <source>
        <dbReference type="PROSITE-ProRule" id="PRU01263"/>
    </source>
</evidence>
<feature type="domain" description="C2H2-type" evidence="8">
    <location>
        <begin position="282"/>
        <end position="309"/>
    </location>
</feature>
<evidence type="ECO:0000259" key="9">
    <source>
        <dbReference type="PROSITE" id="PS51915"/>
    </source>
</evidence>
<sequence>MGIYDKYYKFICRVCLLHRSNEEMVCLTDKNSENGLSCYGKAVEQFANVSIKINDELPHSMCQTCLTMLNQAIQFKSQCLKSDKYLSKLVLQHIESDSNLKEIVVDFSLFRHIHPQEFLHITASTNTEIELECKSEEVKKSIDNEQLSYESKVSMTPVHESDIDTAENTLVKLEKEDLSDPTLSESKCSEGEVKPKIYQIKILSEKKIQEANNHTNNNNKTDKYVCEICERVLGCQTTYKMHMHHHNGSVPQVKCKKRNNSPQKPTRRITTKKEAKKGTEKYVCEVCSKVLKTRLTFKNHMQYHNGLHHICEHCGRGFPVLSRLEKHRFTFHGAGRYFQCPHCPHKAPTNYCLQEHVRVHTGERPHVCHECGLTFRRLYLYNRHKFYHKEKRFKCPHCPKKFHTSAEVREHSNNNHERVYMYLCPECHKTCTRQKNIRRHMKNIHGIPREKQGKIKKISVKGKSTSDTEIPLGVEIE</sequence>
<dbReference type="Pfam" id="PF00096">
    <property type="entry name" value="zf-C2H2"/>
    <property type="match status" value="2"/>
</dbReference>
<dbReference type="EMBL" id="JBEUOH010000025">
    <property type="protein sequence ID" value="KAL0860326.1"/>
    <property type="molecule type" value="Genomic_DNA"/>
</dbReference>
<dbReference type="PANTHER" id="PTHR24408:SF58">
    <property type="entry name" value="TRANSCRIPTION FACTOR (TFIIIA), PUTATIVE (AFU_ORTHOLOGUE AFUA_1G05150)-RELATED"/>
    <property type="match status" value="1"/>
</dbReference>
<evidence type="ECO:0000256" key="3">
    <source>
        <dbReference type="ARBA" id="ARBA00022771"/>
    </source>
</evidence>
<dbReference type="SUPFAM" id="SSF57716">
    <property type="entry name" value="Glucocorticoid receptor-like (DNA-binding domain)"/>
    <property type="match status" value="1"/>
</dbReference>
<feature type="domain" description="C2H2-type" evidence="8">
    <location>
        <begin position="422"/>
        <end position="450"/>
    </location>
</feature>
<feature type="domain" description="C2H2-type" evidence="8">
    <location>
        <begin position="338"/>
        <end position="365"/>
    </location>
</feature>
<organism evidence="10 11">
    <name type="scientific">Loxostege sticticalis</name>
    <name type="common">Beet webworm moth</name>
    <dbReference type="NCBI Taxonomy" id="481309"/>
    <lineage>
        <taxon>Eukaryota</taxon>
        <taxon>Metazoa</taxon>
        <taxon>Ecdysozoa</taxon>
        <taxon>Arthropoda</taxon>
        <taxon>Hexapoda</taxon>
        <taxon>Insecta</taxon>
        <taxon>Pterygota</taxon>
        <taxon>Neoptera</taxon>
        <taxon>Endopterygota</taxon>
        <taxon>Lepidoptera</taxon>
        <taxon>Glossata</taxon>
        <taxon>Ditrysia</taxon>
        <taxon>Pyraloidea</taxon>
        <taxon>Crambidae</taxon>
        <taxon>Pyraustinae</taxon>
        <taxon>Loxostege</taxon>
    </lineage>
</organism>
<dbReference type="Gene3D" id="3.40.1800.20">
    <property type="match status" value="1"/>
</dbReference>
<evidence type="ECO:0000256" key="1">
    <source>
        <dbReference type="ARBA" id="ARBA00022723"/>
    </source>
</evidence>
<feature type="domain" description="C2H2-type" evidence="8">
    <location>
        <begin position="224"/>
        <end position="251"/>
    </location>
</feature>
<evidence type="ECO:0000256" key="7">
    <source>
        <dbReference type="SAM" id="MobiDB-lite"/>
    </source>
</evidence>
<feature type="domain" description="C2H2-type" evidence="8">
    <location>
        <begin position="309"/>
        <end position="337"/>
    </location>
</feature>
<feature type="binding site" evidence="6">
    <location>
        <position position="12"/>
    </location>
    <ligand>
        <name>Zn(2+)</name>
        <dbReference type="ChEBI" id="CHEBI:29105"/>
    </ligand>
</feature>
<dbReference type="InterPro" id="IPR036236">
    <property type="entry name" value="Znf_C2H2_sf"/>
</dbReference>
<protein>
    <submittedName>
        <fullName evidence="10">Uncharacterized protein</fullName>
    </submittedName>
</protein>
<dbReference type="SUPFAM" id="SSF57667">
    <property type="entry name" value="beta-beta-alpha zinc fingers"/>
    <property type="match status" value="3"/>
</dbReference>
<keyword evidence="3 5" id="KW-0863">Zinc-finger</keyword>
<evidence type="ECO:0000256" key="2">
    <source>
        <dbReference type="ARBA" id="ARBA00022737"/>
    </source>
</evidence>
<proteinExistence type="predicted"/>
<gene>
    <name evidence="10" type="ORF">ABMA27_009731</name>
</gene>
<dbReference type="PANTHER" id="PTHR24408">
    <property type="entry name" value="ZINC FINGER PROTEIN"/>
    <property type="match status" value="1"/>
</dbReference>
<dbReference type="SMART" id="SM00868">
    <property type="entry name" value="zf-AD"/>
    <property type="match status" value="1"/>
</dbReference>
<feature type="region of interest" description="Disordered" evidence="7">
    <location>
        <begin position="248"/>
        <end position="272"/>
    </location>
</feature>
<dbReference type="SMART" id="SM00355">
    <property type="entry name" value="ZnF_C2H2"/>
    <property type="match status" value="7"/>
</dbReference>